<dbReference type="InterPro" id="IPR023194">
    <property type="entry name" value="eIF3-like_dom_sf"/>
</dbReference>
<dbReference type="OMA" id="KNIANTW"/>
<evidence type="ECO:0000256" key="1">
    <source>
        <dbReference type="ARBA" id="ARBA00022490"/>
    </source>
</evidence>
<feature type="compositionally biased region" description="Low complexity" evidence="5">
    <location>
        <begin position="92"/>
        <end position="102"/>
    </location>
</feature>
<comment type="caution">
    <text evidence="6">The sequence shown here is derived from an EMBL/GenBank/DDBJ whole genome shotgun (WGS) entry which is preliminary data.</text>
</comment>
<comment type="subcellular location">
    <subcellularLocation>
        <location evidence="4">Cytoplasm</location>
    </subcellularLocation>
</comment>
<feature type="compositionally biased region" description="Low complexity" evidence="5">
    <location>
        <begin position="119"/>
        <end position="131"/>
    </location>
</feature>
<organism evidence="6 7">
    <name type="scientific">Thanatephorus cucumeris (strain AG1-IA)</name>
    <name type="common">Rice sheath blight fungus</name>
    <name type="synonym">Rhizoctonia solani</name>
    <dbReference type="NCBI Taxonomy" id="983506"/>
    <lineage>
        <taxon>Eukaryota</taxon>
        <taxon>Fungi</taxon>
        <taxon>Dikarya</taxon>
        <taxon>Basidiomycota</taxon>
        <taxon>Agaricomycotina</taxon>
        <taxon>Agaricomycetes</taxon>
        <taxon>Cantharellales</taxon>
        <taxon>Ceratobasidiaceae</taxon>
        <taxon>Rhizoctonia</taxon>
        <taxon>Rhizoctonia solani AG-1</taxon>
    </lineage>
</organism>
<dbReference type="Pfam" id="PF08597">
    <property type="entry name" value="eIF3_subunit"/>
    <property type="match status" value="1"/>
</dbReference>
<comment type="subunit">
    <text evidence="4">Component of the eukaryotic translation initiation factor 3 (eIF-3) complex.</text>
</comment>
<dbReference type="GO" id="GO:0003743">
    <property type="term" value="F:translation initiation factor activity"/>
    <property type="evidence" value="ECO:0007669"/>
    <property type="project" value="UniProtKB-UniRule"/>
</dbReference>
<sequence length="301" mass="32398">MILAVIEQGVVDSRLPIARVEGDHRITTTAINPFLMGADNWDDSESDTPAAAPARPAAPAARPKPSKWADEDEDDKPASDWDASSDEDQSKPEPTATTAAAPTKKRKSVKAKIAEKEAAAAANTRRGAAGELDPSEWATVGEGAGMSIAEQRARELESDLKNTTDLLGAAALGDVLADAPSELAELVTFNPRNKEDFQKLSNMIIEHVIQRHQSKPLYAAFVDLHVRALAESLRDVDIRKAASTLSTLANEKQKEQRDKASGKKKPKATMKPVLGAAKVNSKLDTSAYEEALDDFGNDDFM</sequence>
<evidence type="ECO:0000313" key="6">
    <source>
        <dbReference type="EMBL" id="ELU40611.1"/>
    </source>
</evidence>
<reference evidence="6 7" key="1">
    <citation type="journal article" date="2013" name="Nat. Commun.">
        <title>The evolution and pathogenic mechanisms of the rice sheath blight pathogen.</title>
        <authorList>
            <person name="Zheng A."/>
            <person name="Lin R."/>
            <person name="Xu L."/>
            <person name="Qin P."/>
            <person name="Tang C."/>
            <person name="Ai P."/>
            <person name="Zhang D."/>
            <person name="Liu Y."/>
            <person name="Sun Z."/>
            <person name="Feng H."/>
            <person name="Wang Y."/>
            <person name="Chen Y."/>
            <person name="Liang X."/>
            <person name="Fu R."/>
            <person name="Li Q."/>
            <person name="Zhang J."/>
            <person name="Yu X."/>
            <person name="Xie Z."/>
            <person name="Ding L."/>
            <person name="Guan P."/>
            <person name="Tang J."/>
            <person name="Liang Y."/>
            <person name="Wang S."/>
            <person name="Deng Q."/>
            <person name="Li S."/>
            <person name="Zhu J."/>
            <person name="Wang L."/>
            <person name="Liu H."/>
            <person name="Li P."/>
        </authorList>
    </citation>
    <scope>NUCLEOTIDE SEQUENCE [LARGE SCALE GENOMIC DNA]</scope>
    <source>
        <strain evidence="7">AG-1 IA</strain>
    </source>
</reference>
<name>L8WR44_THACA</name>
<dbReference type="STRING" id="983506.L8WR44"/>
<dbReference type="HAMAP" id="MF_03009">
    <property type="entry name" value="eIF3j"/>
    <property type="match status" value="1"/>
</dbReference>
<dbReference type="GO" id="GO:0001732">
    <property type="term" value="P:formation of cytoplasmic translation initiation complex"/>
    <property type="evidence" value="ECO:0007669"/>
    <property type="project" value="UniProtKB-UniRule"/>
</dbReference>
<evidence type="ECO:0000313" key="7">
    <source>
        <dbReference type="Proteomes" id="UP000011668"/>
    </source>
</evidence>
<dbReference type="EMBL" id="AFRT01001371">
    <property type="protein sequence ID" value="ELU40611.1"/>
    <property type="molecule type" value="Genomic_DNA"/>
</dbReference>
<evidence type="ECO:0000256" key="4">
    <source>
        <dbReference type="HAMAP-Rule" id="MF_03009"/>
    </source>
</evidence>
<dbReference type="GO" id="GO:0005852">
    <property type="term" value="C:eukaryotic translation initiation factor 3 complex"/>
    <property type="evidence" value="ECO:0007669"/>
    <property type="project" value="UniProtKB-UniRule"/>
</dbReference>
<dbReference type="GO" id="GO:0016282">
    <property type="term" value="C:eukaryotic 43S preinitiation complex"/>
    <property type="evidence" value="ECO:0007669"/>
    <property type="project" value="UniProtKB-UniRule"/>
</dbReference>
<comment type="function">
    <text evidence="4">Component of the eukaryotic translation initiation factor 3 (eIF-3) complex, which is involved in protein synthesis of a specialized repertoire of mRNAs and, together with other initiation factors, stimulates binding of mRNA and methionyl-tRNAi to the 40S ribosome. The eIF-3 complex specifically targets and initiates translation of a subset of mRNAs involved in cell proliferation.</text>
</comment>
<proteinExistence type="inferred from homology"/>
<dbReference type="InterPro" id="IPR013906">
    <property type="entry name" value="eIF3j"/>
</dbReference>
<keyword evidence="1 4" id="KW-0963">Cytoplasm</keyword>
<dbReference type="PANTHER" id="PTHR21681:SF0">
    <property type="entry name" value="EUKARYOTIC TRANSLATION INITIATION FACTOR 3 SUBUNIT J"/>
    <property type="match status" value="1"/>
</dbReference>
<dbReference type="OrthoDB" id="20381at2759"/>
<evidence type="ECO:0000256" key="5">
    <source>
        <dbReference type="SAM" id="MobiDB-lite"/>
    </source>
</evidence>
<keyword evidence="3 4" id="KW-0648">Protein biosynthesis</keyword>
<dbReference type="GO" id="GO:0033290">
    <property type="term" value="C:eukaryotic 48S preinitiation complex"/>
    <property type="evidence" value="ECO:0007669"/>
    <property type="project" value="UniProtKB-UniRule"/>
</dbReference>
<feature type="region of interest" description="Disordered" evidence="5">
    <location>
        <begin position="249"/>
        <end position="272"/>
    </location>
</feature>
<feature type="compositionally biased region" description="Low complexity" evidence="5">
    <location>
        <begin position="49"/>
        <end position="63"/>
    </location>
</feature>
<dbReference type="HOGENOM" id="CLU_085806_0_0_1"/>
<gene>
    <name evidence="4" type="primary">HCR1</name>
    <name evidence="6" type="ORF">AG1IA_05356</name>
</gene>
<dbReference type="AlphaFoldDB" id="L8WR44"/>
<evidence type="ECO:0000256" key="2">
    <source>
        <dbReference type="ARBA" id="ARBA00022540"/>
    </source>
</evidence>
<keyword evidence="2 4" id="KW-0396">Initiation factor</keyword>
<comment type="similarity">
    <text evidence="4">Belongs to the eIF-3 subunit J family.</text>
</comment>
<protein>
    <recommendedName>
        <fullName evidence="4">Eukaryotic translation initiation factor 3 subunit J</fullName>
        <shortName evidence="4">eIF3j</shortName>
    </recommendedName>
    <alternativeName>
        <fullName evidence="4">Eukaryotic translation initiation factor 3 30 kDa subunit homolog</fullName>
        <shortName evidence="4">eIF-3 30 kDa subunit homolog</shortName>
    </alternativeName>
</protein>
<accession>L8WR44</accession>
<feature type="compositionally biased region" description="Basic and acidic residues" evidence="5">
    <location>
        <begin position="251"/>
        <end position="261"/>
    </location>
</feature>
<dbReference type="Gene3D" id="1.10.246.60">
    <property type="entry name" value="Eukaryotic translation initiation factor 3 like domains"/>
    <property type="match status" value="1"/>
</dbReference>
<feature type="region of interest" description="Disordered" evidence="5">
    <location>
        <begin position="38"/>
        <end position="138"/>
    </location>
</feature>
<evidence type="ECO:0000256" key="3">
    <source>
        <dbReference type="ARBA" id="ARBA00022917"/>
    </source>
</evidence>
<dbReference type="PANTHER" id="PTHR21681">
    <property type="entry name" value="EUKARYOTIC TRANSLATION INITIATION FACTOR 3 SUBUNIT J"/>
    <property type="match status" value="1"/>
</dbReference>
<dbReference type="Proteomes" id="UP000011668">
    <property type="component" value="Unassembled WGS sequence"/>
</dbReference>
<keyword evidence="7" id="KW-1185">Reference proteome</keyword>